<evidence type="ECO:0000313" key="1">
    <source>
        <dbReference type="EMBL" id="MBN9413456.1"/>
    </source>
</evidence>
<evidence type="ECO:0000313" key="2">
    <source>
        <dbReference type="Proteomes" id="UP000664414"/>
    </source>
</evidence>
<dbReference type="EMBL" id="JAFKGL010000024">
    <property type="protein sequence ID" value="MBN9413456.1"/>
    <property type="molecule type" value="Genomic_DNA"/>
</dbReference>
<dbReference type="SUPFAM" id="SSF141452">
    <property type="entry name" value="Hcp1-like"/>
    <property type="match status" value="1"/>
</dbReference>
<organism evidence="1 2">
    <name type="scientific">Candidatus Paracaedimonas acanthamoebae</name>
    <dbReference type="NCBI Taxonomy" id="244581"/>
    <lineage>
        <taxon>Bacteria</taxon>
        <taxon>Pseudomonadati</taxon>
        <taxon>Pseudomonadota</taxon>
        <taxon>Alphaproteobacteria</taxon>
        <taxon>Holosporales</taxon>
        <taxon>Caedimonadaceae</taxon>
        <taxon>Candidatus Paracaedimonas</taxon>
    </lineage>
</organism>
<name>A0A8J7TTJ5_9PROT</name>
<reference evidence="1" key="1">
    <citation type="submission" date="2021-02" db="EMBL/GenBank/DDBJ databases">
        <title>Thiocyanate and organic carbon inputs drive convergent selection for specific autotrophic Afipia and Thiobacillus strains within complex microbiomes.</title>
        <authorList>
            <person name="Huddy R.J."/>
            <person name="Sachdeva R."/>
            <person name="Kadzinga F."/>
            <person name="Kantor R.S."/>
            <person name="Harrison S.T.L."/>
            <person name="Banfield J.F."/>
        </authorList>
    </citation>
    <scope>NUCLEOTIDE SEQUENCE</scope>
    <source>
        <strain evidence="1">SCN18_10_11_15_R4_P_38_20</strain>
    </source>
</reference>
<protein>
    <submittedName>
        <fullName evidence="1">Uncharacterized protein</fullName>
    </submittedName>
</protein>
<dbReference type="Gene3D" id="2.30.110.20">
    <property type="entry name" value="Hcp1-like"/>
    <property type="match status" value="1"/>
</dbReference>
<dbReference type="InterPro" id="IPR036624">
    <property type="entry name" value="Hcp1-lik_sf"/>
</dbReference>
<dbReference type="AlphaFoldDB" id="A0A8J7TTJ5"/>
<proteinExistence type="predicted"/>
<comment type="caution">
    <text evidence="1">The sequence shown here is derived from an EMBL/GenBank/DDBJ whole genome shotgun (WGS) entry which is preliminary data.</text>
</comment>
<sequence length="194" mass="21643">MPNEIGNFSSVAASAVNWARGATQPDQLVPSESYRNVTATPEFMIKIDGVDTKSTLENFTDHVQLFHFNYRISRLTNPNAADQLYTSARVVIEDPVMVIPNGNFAPIILNKLMKGDKIETIHIARLANIAQINVVVQELTFTNNYFQTYEPKYDTVVVTFRPTTIENKINSYDQGGTNTGSTSVKFDFTTGQLV</sequence>
<gene>
    <name evidence="1" type="ORF">J0H12_05995</name>
</gene>
<dbReference type="Proteomes" id="UP000664414">
    <property type="component" value="Unassembled WGS sequence"/>
</dbReference>
<accession>A0A8J7TTJ5</accession>